<evidence type="ECO:0000256" key="1">
    <source>
        <dbReference type="ARBA" id="ARBA00001974"/>
    </source>
</evidence>
<dbReference type="AlphaFoldDB" id="A0A3R7IS82"/>
<keyword evidence="4" id="KW-0274">FAD</keyword>
<feature type="region of interest" description="Disordered" evidence="6">
    <location>
        <begin position="1"/>
        <end position="33"/>
    </location>
</feature>
<evidence type="ECO:0000256" key="2">
    <source>
        <dbReference type="ARBA" id="ARBA00005272"/>
    </source>
</evidence>
<dbReference type="Proteomes" id="UP000028058">
    <property type="component" value="Unassembled WGS sequence"/>
</dbReference>
<dbReference type="GO" id="GO:0003955">
    <property type="term" value="F:NAD(P)H dehydrogenase (quinone) activity"/>
    <property type="evidence" value="ECO:0007669"/>
    <property type="project" value="TreeGrafter"/>
</dbReference>
<keyword evidence="3" id="KW-0285">Flavoprotein</keyword>
<dbReference type="Gene3D" id="3.50.50.100">
    <property type="match status" value="1"/>
</dbReference>
<proteinExistence type="inferred from homology"/>
<reference evidence="8 9" key="1">
    <citation type="journal article" date="2014" name="Genome Announc.">
        <title>Draft Genome Sequence of Streptomyces fradiae ATCC 19609, a Strain Highly Sensitive to Antibiotics.</title>
        <authorList>
            <person name="Bekker O.B."/>
            <person name="Klimina K.M."/>
            <person name="Vatlin A.A."/>
            <person name="Zakharevich N.V."/>
            <person name="Kasianov A.S."/>
            <person name="Danilenko V.N."/>
        </authorList>
    </citation>
    <scope>NUCLEOTIDE SEQUENCE [LARGE SCALE GENOMIC DNA]</scope>
    <source>
        <strain evidence="8 9">ATCC 19609</strain>
    </source>
</reference>
<dbReference type="EMBL" id="JNAD02000007">
    <property type="protein sequence ID" value="RKM95008.1"/>
    <property type="molecule type" value="Genomic_DNA"/>
</dbReference>
<dbReference type="OrthoDB" id="9784880at2"/>
<accession>A0A3R7IS82</accession>
<evidence type="ECO:0000256" key="5">
    <source>
        <dbReference type="ARBA" id="ARBA00023002"/>
    </source>
</evidence>
<dbReference type="PRINTS" id="PR00368">
    <property type="entry name" value="FADPNR"/>
</dbReference>
<feature type="domain" description="FAD/NAD(P)-binding" evidence="7">
    <location>
        <begin position="37"/>
        <end position="296"/>
    </location>
</feature>
<evidence type="ECO:0000313" key="8">
    <source>
        <dbReference type="EMBL" id="RKM95008.1"/>
    </source>
</evidence>
<evidence type="ECO:0000259" key="7">
    <source>
        <dbReference type="Pfam" id="PF07992"/>
    </source>
</evidence>
<sequence length="399" mass="42416">MPQQHPARPGDHETTVGPAPETGRRSGRPSGRPAEHRIVVIGAGYSGLLAALRLAPHHKVILVDPADHFTERVRLHQLAATGTEVTHPLSRFLGHRPGIAHVASRATALDTGNRLVHTDDGRALPYDRLVYALGSRTDTRGGALGTGDRAYTAETAAELRKRLDDGRGTLTVVGGGLTGIETAAELAESRPDWEIRLLTSGEPGAGLSRKGRAHVRAFLRDQGVRVEEGRRVATADEVDADAVFWATSMTPRTEIAERAGLDLDPAGRIRVDPTLRSLSHPEIYAVGDAAAAAAPGSGPLRMACATAVPTGLHAAGAITAELRGREQRPLSFRYTFQCVSLGRDDGLIQSVHRDDSPRERALTGRPAALLKEQVVRSTVHALSLAARHPAALRLLPGSG</sequence>
<evidence type="ECO:0000256" key="3">
    <source>
        <dbReference type="ARBA" id="ARBA00022630"/>
    </source>
</evidence>
<dbReference type="PANTHER" id="PTHR42913:SF3">
    <property type="entry name" value="64 KDA MITOCHONDRIAL NADH DEHYDROGENASE (EUROFUNG)"/>
    <property type="match status" value="1"/>
</dbReference>
<evidence type="ECO:0000256" key="4">
    <source>
        <dbReference type="ARBA" id="ARBA00022827"/>
    </source>
</evidence>
<dbReference type="PANTHER" id="PTHR42913">
    <property type="entry name" value="APOPTOSIS-INDUCING FACTOR 1"/>
    <property type="match status" value="1"/>
</dbReference>
<gene>
    <name evidence="8" type="ORF">SFRA_017400</name>
</gene>
<dbReference type="InterPro" id="IPR051169">
    <property type="entry name" value="NADH-Q_oxidoreductase"/>
</dbReference>
<dbReference type="InterPro" id="IPR023753">
    <property type="entry name" value="FAD/NAD-binding_dom"/>
</dbReference>
<keyword evidence="9" id="KW-1185">Reference proteome</keyword>
<protein>
    <submittedName>
        <fullName evidence="8">Pyridine nucleotide-disulfide oxidoreductase</fullName>
    </submittedName>
</protein>
<dbReference type="RefSeq" id="WP_078650164.1">
    <property type="nucleotide sequence ID" value="NZ_CP134822.1"/>
</dbReference>
<comment type="cofactor">
    <cofactor evidence="1">
        <name>FAD</name>
        <dbReference type="ChEBI" id="CHEBI:57692"/>
    </cofactor>
</comment>
<dbReference type="Pfam" id="PF07992">
    <property type="entry name" value="Pyr_redox_2"/>
    <property type="match status" value="1"/>
</dbReference>
<keyword evidence="5" id="KW-0560">Oxidoreductase</keyword>
<evidence type="ECO:0000256" key="6">
    <source>
        <dbReference type="SAM" id="MobiDB-lite"/>
    </source>
</evidence>
<name>A0A3R7IS82_9ACTN</name>
<organism evidence="8 9">
    <name type="scientific">Streptomyces xinghaiensis</name>
    <dbReference type="NCBI Taxonomy" id="1038928"/>
    <lineage>
        <taxon>Bacteria</taxon>
        <taxon>Bacillati</taxon>
        <taxon>Actinomycetota</taxon>
        <taxon>Actinomycetes</taxon>
        <taxon>Kitasatosporales</taxon>
        <taxon>Streptomycetaceae</taxon>
        <taxon>Streptomyces</taxon>
    </lineage>
</organism>
<evidence type="ECO:0000313" key="9">
    <source>
        <dbReference type="Proteomes" id="UP000028058"/>
    </source>
</evidence>
<dbReference type="GO" id="GO:0019646">
    <property type="term" value="P:aerobic electron transport chain"/>
    <property type="evidence" value="ECO:0007669"/>
    <property type="project" value="TreeGrafter"/>
</dbReference>
<comment type="similarity">
    <text evidence="2">Belongs to the NADH dehydrogenase family.</text>
</comment>
<comment type="caution">
    <text evidence="8">The sequence shown here is derived from an EMBL/GenBank/DDBJ whole genome shotgun (WGS) entry which is preliminary data.</text>
</comment>
<dbReference type="InterPro" id="IPR036188">
    <property type="entry name" value="FAD/NAD-bd_sf"/>
</dbReference>
<dbReference type="SUPFAM" id="SSF51905">
    <property type="entry name" value="FAD/NAD(P)-binding domain"/>
    <property type="match status" value="1"/>
</dbReference>